<dbReference type="InterPro" id="IPR050382">
    <property type="entry name" value="MFS_Na/Anion_cotransporter"/>
</dbReference>
<comment type="subcellular location">
    <subcellularLocation>
        <location evidence="1">Cell membrane</location>
        <topology evidence="1">Multi-pass membrane protein</topology>
    </subcellularLocation>
</comment>
<dbReference type="PANTHER" id="PTHR11662">
    <property type="entry name" value="SOLUTE CARRIER FAMILY 17"/>
    <property type="match status" value="1"/>
</dbReference>
<accession>A0A1I4ZTA9</accession>
<dbReference type="GO" id="GO:0022857">
    <property type="term" value="F:transmembrane transporter activity"/>
    <property type="evidence" value="ECO:0007669"/>
    <property type="project" value="InterPro"/>
</dbReference>
<dbReference type="SUPFAM" id="SSF103473">
    <property type="entry name" value="MFS general substrate transporter"/>
    <property type="match status" value="1"/>
</dbReference>
<feature type="transmembrane region" description="Helical" evidence="5">
    <location>
        <begin position="290"/>
        <end position="312"/>
    </location>
</feature>
<organism evidence="7 8">
    <name type="scientific">Pseudonocardia ammonioxydans</name>
    <dbReference type="NCBI Taxonomy" id="260086"/>
    <lineage>
        <taxon>Bacteria</taxon>
        <taxon>Bacillati</taxon>
        <taxon>Actinomycetota</taxon>
        <taxon>Actinomycetes</taxon>
        <taxon>Pseudonocardiales</taxon>
        <taxon>Pseudonocardiaceae</taxon>
        <taxon>Pseudonocardia</taxon>
    </lineage>
</organism>
<evidence type="ECO:0000256" key="4">
    <source>
        <dbReference type="ARBA" id="ARBA00023136"/>
    </source>
</evidence>
<evidence type="ECO:0000256" key="2">
    <source>
        <dbReference type="ARBA" id="ARBA00022692"/>
    </source>
</evidence>
<dbReference type="PANTHER" id="PTHR11662:SF399">
    <property type="entry name" value="FI19708P1-RELATED"/>
    <property type="match status" value="1"/>
</dbReference>
<dbReference type="STRING" id="260086.SAMN05216207_10164"/>
<feature type="transmembrane region" description="Helical" evidence="5">
    <location>
        <begin position="358"/>
        <end position="380"/>
    </location>
</feature>
<feature type="transmembrane region" description="Helical" evidence="5">
    <location>
        <begin position="251"/>
        <end position="270"/>
    </location>
</feature>
<feature type="transmembrane region" description="Helical" evidence="5">
    <location>
        <begin position="324"/>
        <end position="346"/>
    </location>
</feature>
<dbReference type="GO" id="GO:0005886">
    <property type="term" value="C:plasma membrane"/>
    <property type="evidence" value="ECO:0007669"/>
    <property type="project" value="UniProtKB-SubCell"/>
</dbReference>
<dbReference type="EMBL" id="FOUY01000016">
    <property type="protein sequence ID" value="SFN53451.1"/>
    <property type="molecule type" value="Genomic_DNA"/>
</dbReference>
<evidence type="ECO:0000256" key="1">
    <source>
        <dbReference type="ARBA" id="ARBA00004651"/>
    </source>
</evidence>
<evidence type="ECO:0000313" key="7">
    <source>
        <dbReference type="EMBL" id="SFN53451.1"/>
    </source>
</evidence>
<feature type="transmembrane region" description="Helical" evidence="5">
    <location>
        <begin position="224"/>
        <end position="245"/>
    </location>
</feature>
<name>A0A1I4ZTA9_PSUAM</name>
<sequence>MTQGHTTSPTSPTPRRTPSYRTLWFVLFGGWLFAYADRAITGPVVTWMIDNDIDFMGAAQNPHALGGLIGSLFFAGYMLTQLPSGRLGDRYGHATLLSVCFVWAGLATIVSGLITGLITFVALRVITGLGEGAFYSNDRALIVAHTPARLRSLGLGVAITGLAFGLTVANIFAAPLLNFGVSMLGKDDAWRMPFLVFGGLTLAFSVVMWWFMRRLAGPIRPGPPLRNLMAVSAVFCVLIMALFWLCDSVGLPEWASATMQVVLAACIVLVMRRRGSLGAAVSLKDRDTTLIYVAAIAILWSIWLFGYWSVAIVSSAAHSSLTTAGLIAAFNAGAGIIGFPVGGWLSDKASRYRMGRRNYLIVATVVQGVLVLLFGIYLQFTEMPSLWVMGVLMFCTGLFLNAVQPMSQALTADLVGPEERGSAFGMWNLIAEVGALASPVFSGVVRDATGSWSAAIYLDAALVIGSALLYFGVRRSGPVADGATTATGAA</sequence>
<evidence type="ECO:0000313" key="8">
    <source>
        <dbReference type="Proteomes" id="UP000199614"/>
    </source>
</evidence>
<evidence type="ECO:0000256" key="5">
    <source>
        <dbReference type="SAM" id="Phobius"/>
    </source>
</evidence>
<feature type="transmembrane region" description="Helical" evidence="5">
    <location>
        <begin position="451"/>
        <end position="471"/>
    </location>
</feature>
<dbReference type="Proteomes" id="UP000199614">
    <property type="component" value="Unassembled WGS sequence"/>
</dbReference>
<dbReference type="InterPro" id="IPR036259">
    <property type="entry name" value="MFS_trans_sf"/>
</dbReference>
<dbReference type="Pfam" id="PF07690">
    <property type="entry name" value="MFS_1"/>
    <property type="match status" value="1"/>
</dbReference>
<feature type="transmembrane region" description="Helical" evidence="5">
    <location>
        <begin position="155"/>
        <end position="177"/>
    </location>
</feature>
<dbReference type="OrthoDB" id="8596007at2"/>
<protein>
    <submittedName>
        <fullName evidence="7">Sugar phosphate permease</fullName>
    </submittedName>
</protein>
<keyword evidence="3 5" id="KW-1133">Transmembrane helix</keyword>
<feature type="transmembrane region" description="Helical" evidence="5">
    <location>
        <begin position="189"/>
        <end position="212"/>
    </location>
</feature>
<feature type="domain" description="Major facilitator superfamily (MFS) profile" evidence="6">
    <location>
        <begin position="22"/>
        <end position="477"/>
    </location>
</feature>
<keyword evidence="4 5" id="KW-0472">Membrane</keyword>
<dbReference type="InterPro" id="IPR020846">
    <property type="entry name" value="MFS_dom"/>
</dbReference>
<proteinExistence type="predicted"/>
<feature type="transmembrane region" description="Helical" evidence="5">
    <location>
        <begin position="386"/>
        <end position="403"/>
    </location>
</feature>
<evidence type="ECO:0000259" key="6">
    <source>
        <dbReference type="PROSITE" id="PS50850"/>
    </source>
</evidence>
<keyword evidence="2 5" id="KW-0812">Transmembrane</keyword>
<dbReference type="Gene3D" id="1.20.1250.20">
    <property type="entry name" value="MFS general substrate transporter like domains"/>
    <property type="match status" value="2"/>
</dbReference>
<dbReference type="AlphaFoldDB" id="A0A1I4ZTA9"/>
<dbReference type="PROSITE" id="PS50850">
    <property type="entry name" value="MFS"/>
    <property type="match status" value="1"/>
</dbReference>
<reference evidence="7 8" key="1">
    <citation type="submission" date="2016-10" db="EMBL/GenBank/DDBJ databases">
        <authorList>
            <person name="de Groot N.N."/>
        </authorList>
    </citation>
    <scope>NUCLEOTIDE SEQUENCE [LARGE SCALE GENOMIC DNA]</scope>
    <source>
        <strain evidence="7 8">CGMCC 4.1877</strain>
    </source>
</reference>
<gene>
    <name evidence="7" type="ORF">SAMN05216207_10164</name>
</gene>
<keyword evidence="8" id="KW-1185">Reference proteome</keyword>
<feature type="transmembrane region" description="Helical" evidence="5">
    <location>
        <begin position="424"/>
        <end position="445"/>
    </location>
</feature>
<dbReference type="InterPro" id="IPR011701">
    <property type="entry name" value="MFS"/>
</dbReference>
<evidence type="ECO:0000256" key="3">
    <source>
        <dbReference type="ARBA" id="ARBA00022989"/>
    </source>
</evidence>
<feature type="transmembrane region" description="Helical" evidence="5">
    <location>
        <begin position="62"/>
        <end position="79"/>
    </location>
</feature>